<dbReference type="Gene3D" id="3.40.50.1820">
    <property type="entry name" value="alpha/beta hydrolase"/>
    <property type="match status" value="1"/>
</dbReference>
<keyword evidence="2" id="KW-0732">Signal</keyword>
<dbReference type="Pfam" id="PF01738">
    <property type="entry name" value="DLH"/>
    <property type="match status" value="1"/>
</dbReference>
<evidence type="ECO:0000313" key="4">
    <source>
        <dbReference type="EMBL" id="MBC2668852.1"/>
    </source>
</evidence>
<dbReference type="InterPro" id="IPR002925">
    <property type="entry name" value="Dienelactn_hydro"/>
</dbReference>
<dbReference type="RefSeq" id="WP_185678743.1">
    <property type="nucleotide sequence ID" value="NZ_JACLAX010000005.1"/>
</dbReference>
<evidence type="ECO:0000259" key="3">
    <source>
        <dbReference type="Pfam" id="PF01738"/>
    </source>
</evidence>
<dbReference type="EMBL" id="JACLAX010000005">
    <property type="protein sequence ID" value="MBC2668852.1"/>
    <property type="molecule type" value="Genomic_DNA"/>
</dbReference>
<protein>
    <submittedName>
        <fullName evidence="4">Alpha/beta hydrolase</fullName>
    </submittedName>
</protein>
<dbReference type="PANTHER" id="PTHR48081">
    <property type="entry name" value="AB HYDROLASE SUPERFAMILY PROTEIN C4A8.06C"/>
    <property type="match status" value="1"/>
</dbReference>
<keyword evidence="5" id="KW-1185">Reference proteome</keyword>
<gene>
    <name evidence="4" type="ORF">H7F53_06835</name>
</gene>
<name>A0A7X1FYT1_9SPHN</name>
<evidence type="ECO:0000313" key="5">
    <source>
        <dbReference type="Proteomes" id="UP000551327"/>
    </source>
</evidence>
<keyword evidence="1 4" id="KW-0378">Hydrolase</keyword>
<dbReference type="InterPro" id="IPR050300">
    <property type="entry name" value="GDXG_lipolytic_enzyme"/>
</dbReference>
<feature type="signal peptide" evidence="2">
    <location>
        <begin position="1"/>
        <end position="22"/>
    </location>
</feature>
<dbReference type="InterPro" id="IPR029058">
    <property type="entry name" value="AB_hydrolase_fold"/>
</dbReference>
<comment type="caution">
    <text evidence="4">The sequence shown here is derived from an EMBL/GenBank/DDBJ whole genome shotgun (WGS) entry which is preliminary data.</text>
</comment>
<evidence type="ECO:0000256" key="1">
    <source>
        <dbReference type="ARBA" id="ARBA00022801"/>
    </source>
</evidence>
<accession>A0A7X1FYT1</accession>
<dbReference type="SUPFAM" id="SSF53474">
    <property type="entry name" value="alpha/beta-Hydrolases"/>
    <property type="match status" value="1"/>
</dbReference>
<dbReference type="Proteomes" id="UP000551327">
    <property type="component" value="Unassembled WGS sequence"/>
</dbReference>
<dbReference type="GO" id="GO:0016787">
    <property type="term" value="F:hydrolase activity"/>
    <property type="evidence" value="ECO:0007669"/>
    <property type="project" value="UniProtKB-KW"/>
</dbReference>
<organism evidence="4 5">
    <name type="scientific">Novosphingobium piscinae</name>
    <dbReference type="NCBI Taxonomy" id="1507448"/>
    <lineage>
        <taxon>Bacteria</taxon>
        <taxon>Pseudomonadati</taxon>
        <taxon>Pseudomonadota</taxon>
        <taxon>Alphaproteobacteria</taxon>
        <taxon>Sphingomonadales</taxon>
        <taxon>Sphingomonadaceae</taxon>
        <taxon>Novosphingobium</taxon>
    </lineage>
</organism>
<proteinExistence type="predicted"/>
<dbReference type="AlphaFoldDB" id="A0A7X1FYT1"/>
<reference evidence="4 5" key="1">
    <citation type="submission" date="2020-08" db="EMBL/GenBank/DDBJ databases">
        <title>The genome sequence of type strain Novosphingobium piscinae KCTC 42194.</title>
        <authorList>
            <person name="Liu Y."/>
        </authorList>
    </citation>
    <scope>NUCLEOTIDE SEQUENCE [LARGE SCALE GENOMIC DNA]</scope>
    <source>
        <strain evidence="4 5">KCTC 42194</strain>
    </source>
</reference>
<sequence>MTKIWTLAATLAAALCSVSAAAQPAQPSPPAFRVVPTTPSLRPAIELGGGTGAEQWEAFVDQVSVRNVTGAALYPVLPAKGRGNGQAIIVVPGGGYRFVSIESEGFRVAEALAAEGYAAFVLKYRTTPTARDIPAYLADTMQLFANLGKGELADNPLAVDDLARAIGHVRAHAAEWQVDPARVGVIGFSAGSRTAIRLLETQAGVAGQLATVALLYPPMTQPVKPGPRPPLFLAIASDDPLFRQGKLTLVDQWLNDSPQVEFHLYAGGSHGFGMRPTGHTSDLWIGQYIAWLKRH</sequence>
<evidence type="ECO:0000256" key="2">
    <source>
        <dbReference type="SAM" id="SignalP"/>
    </source>
</evidence>
<feature type="domain" description="Dienelactone hydrolase" evidence="3">
    <location>
        <begin position="87"/>
        <end position="274"/>
    </location>
</feature>
<dbReference type="PANTHER" id="PTHR48081:SF6">
    <property type="entry name" value="PEPTIDASE S9 PROLYL OLIGOPEPTIDASE CATALYTIC DOMAIN-CONTAINING PROTEIN"/>
    <property type="match status" value="1"/>
</dbReference>
<feature type="chain" id="PRO_5031524058" evidence="2">
    <location>
        <begin position="23"/>
        <end position="295"/>
    </location>
</feature>